<evidence type="ECO:0000313" key="3">
    <source>
        <dbReference type="Proteomes" id="UP000824681"/>
    </source>
</evidence>
<gene>
    <name evidence="2" type="ORF">Nocox_23385</name>
</gene>
<organism evidence="2 3">
    <name type="scientific">Nonomuraea coxensis DSM 45129</name>
    <dbReference type="NCBI Taxonomy" id="1122611"/>
    <lineage>
        <taxon>Bacteria</taxon>
        <taxon>Bacillati</taxon>
        <taxon>Actinomycetota</taxon>
        <taxon>Actinomycetes</taxon>
        <taxon>Streptosporangiales</taxon>
        <taxon>Streptosporangiaceae</taxon>
        <taxon>Nonomuraea</taxon>
    </lineage>
</organism>
<dbReference type="Proteomes" id="UP000824681">
    <property type="component" value="Chromosome"/>
</dbReference>
<reference evidence="2 3" key="1">
    <citation type="journal article" date="2021" name="ACS Chem. Biol.">
        <title>Genomic-Led Discovery of a Novel Glycopeptide Antibiotic by Nonomuraea coxensis DSM 45129.</title>
        <authorList>
            <person name="Yushchuk O."/>
            <person name="Vior N.M."/>
            <person name="Andreo-Vidal A."/>
            <person name="Berini F."/>
            <person name="Ruckert C."/>
            <person name="Busche T."/>
            <person name="Binda E."/>
            <person name="Kalinowski J."/>
            <person name="Truman A.W."/>
            <person name="Marinelli F."/>
        </authorList>
    </citation>
    <scope>NUCLEOTIDE SEQUENCE [LARGE SCALE GENOMIC DNA]</scope>
    <source>
        <strain evidence="2 3">DSM 45129</strain>
    </source>
</reference>
<keyword evidence="3" id="KW-1185">Reference proteome</keyword>
<feature type="region of interest" description="Disordered" evidence="1">
    <location>
        <begin position="1"/>
        <end position="57"/>
    </location>
</feature>
<proteinExistence type="predicted"/>
<protein>
    <submittedName>
        <fullName evidence="2">Uncharacterized protein</fullName>
    </submittedName>
</protein>
<feature type="compositionally biased region" description="Basic and acidic residues" evidence="1">
    <location>
        <begin position="33"/>
        <end position="45"/>
    </location>
</feature>
<evidence type="ECO:0000313" key="2">
    <source>
        <dbReference type="EMBL" id="QYC42280.1"/>
    </source>
</evidence>
<accession>A0ABX8U3F6</accession>
<sequence length="114" mass="12605">MFEPPVLPHRYVPWTDPADPDAAEECRVCGSEPDPRRPGLHRDEIAPEPPADPEGLPLPDHLVRLVRAELAAAPVPLLDAQLDLLARRVARGLLLRGAIRPRRSDWRPPTGRAA</sequence>
<dbReference type="RefSeq" id="WP_020540364.1">
    <property type="nucleotide sequence ID" value="NZ_CP068985.1"/>
</dbReference>
<evidence type="ECO:0000256" key="1">
    <source>
        <dbReference type="SAM" id="MobiDB-lite"/>
    </source>
</evidence>
<name>A0ABX8U3F6_9ACTN</name>
<dbReference type="EMBL" id="CP068985">
    <property type="protein sequence ID" value="QYC42280.1"/>
    <property type="molecule type" value="Genomic_DNA"/>
</dbReference>